<dbReference type="GO" id="GO:0044780">
    <property type="term" value="P:bacterial-type flagellum assembly"/>
    <property type="evidence" value="ECO:0007669"/>
    <property type="project" value="InterPro"/>
</dbReference>
<evidence type="ECO:0000313" key="14">
    <source>
        <dbReference type="Proteomes" id="UP000320813"/>
    </source>
</evidence>
<feature type="transmembrane region" description="Helical" evidence="12">
    <location>
        <begin position="32"/>
        <end position="49"/>
    </location>
</feature>
<organism evidence="13 14">
    <name type="scientific">Candidatus Acidulodesulfobacterium ferriphilum</name>
    <dbReference type="NCBI Taxonomy" id="2597223"/>
    <lineage>
        <taxon>Bacteria</taxon>
        <taxon>Deltaproteobacteria</taxon>
        <taxon>Candidatus Acidulodesulfobacterales</taxon>
        <taxon>Candidatus Acidulodesulfobacterium</taxon>
    </lineage>
</organism>
<sequence>MAEDQFDKTEPATPKRIQDARSKGQVMKSREVNTAFVLITILIYLYFNISSIGNIITSEIVYFLSNSFYINLNYAGMLKILYQLIYIVIFAILPFILIVFFASIVSNLSQVGLLFTLEPLIPDFARIDPISGFKRFFSYQSVNELFKSVFKFFVLAVVAYFTCIPYIKKIFILQYTAPSYDLLFTVKLLYKLFFNIIFVMIILSIIDFFIQRHQYNKGLMMSKQEVKDEAKQYEGNQQIKGKIRKMQREIARRKILKEVKKAHVVITNPTHFAVAIKYDNKKYNAPIVVAKGADNLAFLIKKIASENDVPLVENKFIARMLYDMCEPGQLIPESLYKAVAEILAHLYLTNKKFKEIWGLIK</sequence>
<keyword evidence="9 12" id="KW-1133">Transmembrane helix</keyword>
<comment type="subcellular location">
    <subcellularLocation>
        <location evidence="1">Cell membrane</location>
        <topology evidence="1">Multi-pass membrane protein</topology>
    </subcellularLocation>
</comment>
<dbReference type="GO" id="GO:0009306">
    <property type="term" value="P:protein secretion"/>
    <property type="evidence" value="ECO:0007669"/>
    <property type="project" value="InterPro"/>
</dbReference>
<feature type="transmembrane region" description="Helical" evidence="12">
    <location>
        <begin position="188"/>
        <end position="210"/>
    </location>
</feature>
<feature type="transmembrane region" description="Helical" evidence="12">
    <location>
        <begin position="55"/>
        <end position="72"/>
    </location>
</feature>
<dbReference type="PRINTS" id="PR00950">
    <property type="entry name" value="TYPE3IMSPROT"/>
</dbReference>
<keyword evidence="13" id="KW-0966">Cell projection</keyword>
<keyword evidence="11 12" id="KW-1006">Bacterial flagellum protein export</keyword>
<dbReference type="InterPro" id="IPR006135">
    <property type="entry name" value="T3SS_substrate_exporter"/>
</dbReference>
<keyword evidence="10 12" id="KW-0472">Membrane</keyword>
<comment type="caution">
    <text evidence="13">The sequence shown here is derived from an EMBL/GenBank/DDBJ whole genome shotgun (WGS) entry which is preliminary data.</text>
</comment>
<keyword evidence="8 12" id="KW-0653">Protein transport</keyword>
<keyword evidence="13" id="KW-0969">Cilium</keyword>
<dbReference type="Proteomes" id="UP000320813">
    <property type="component" value="Unassembled WGS sequence"/>
</dbReference>
<evidence type="ECO:0000256" key="9">
    <source>
        <dbReference type="ARBA" id="ARBA00022989"/>
    </source>
</evidence>
<dbReference type="NCBIfam" id="TIGR00328">
    <property type="entry name" value="flhB"/>
    <property type="match status" value="1"/>
</dbReference>
<name>A0A519BB82_9DELT</name>
<protein>
    <recommendedName>
        <fullName evidence="3 12">Flagellar biosynthetic protein FlhB</fullName>
    </recommendedName>
</protein>
<keyword evidence="13" id="KW-0282">Flagellum</keyword>
<evidence type="ECO:0000256" key="10">
    <source>
        <dbReference type="ARBA" id="ARBA00023136"/>
    </source>
</evidence>
<dbReference type="PANTHER" id="PTHR30531:SF12">
    <property type="entry name" value="FLAGELLAR BIOSYNTHETIC PROTEIN FLHB"/>
    <property type="match status" value="1"/>
</dbReference>
<dbReference type="GO" id="GO:0005886">
    <property type="term" value="C:plasma membrane"/>
    <property type="evidence" value="ECO:0007669"/>
    <property type="project" value="UniProtKB-SubCell"/>
</dbReference>
<evidence type="ECO:0000256" key="7">
    <source>
        <dbReference type="ARBA" id="ARBA00022795"/>
    </source>
</evidence>
<evidence type="ECO:0000256" key="3">
    <source>
        <dbReference type="ARBA" id="ARBA00021622"/>
    </source>
</evidence>
<evidence type="ECO:0000256" key="6">
    <source>
        <dbReference type="ARBA" id="ARBA00022692"/>
    </source>
</evidence>
<dbReference type="AlphaFoldDB" id="A0A519BB82"/>
<accession>A0A519BB82</accession>
<dbReference type="EMBL" id="SGBD01000002">
    <property type="protein sequence ID" value="RZD14516.1"/>
    <property type="molecule type" value="Genomic_DNA"/>
</dbReference>
<evidence type="ECO:0000256" key="5">
    <source>
        <dbReference type="ARBA" id="ARBA00022475"/>
    </source>
</evidence>
<dbReference type="Gene3D" id="6.10.250.2080">
    <property type="match status" value="1"/>
</dbReference>
<dbReference type="SUPFAM" id="SSF160544">
    <property type="entry name" value="EscU C-terminal domain-like"/>
    <property type="match status" value="1"/>
</dbReference>
<evidence type="ECO:0000313" key="13">
    <source>
        <dbReference type="EMBL" id="RZD14516.1"/>
    </source>
</evidence>
<evidence type="ECO:0000256" key="2">
    <source>
        <dbReference type="ARBA" id="ARBA00010690"/>
    </source>
</evidence>
<keyword evidence="4 12" id="KW-0813">Transport</keyword>
<gene>
    <name evidence="12 13" type="primary">flhB</name>
    <name evidence="13" type="ORF">EVJ47_04935</name>
</gene>
<comment type="function">
    <text evidence="12">Required for formation of the rod structure in the basal body of the flagellar apparatus. Together with FliI and FliH, may constitute the export apparatus of flagellin.</text>
</comment>
<dbReference type="Pfam" id="PF01312">
    <property type="entry name" value="Bac_export_2"/>
    <property type="match status" value="1"/>
</dbReference>
<proteinExistence type="inferred from homology"/>
<dbReference type="InterPro" id="IPR006136">
    <property type="entry name" value="FlhB"/>
</dbReference>
<evidence type="ECO:0000256" key="8">
    <source>
        <dbReference type="ARBA" id="ARBA00022927"/>
    </source>
</evidence>
<evidence type="ECO:0000256" key="4">
    <source>
        <dbReference type="ARBA" id="ARBA00022448"/>
    </source>
</evidence>
<dbReference type="InterPro" id="IPR029025">
    <property type="entry name" value="T3SS_substrate_exporter_C"/>
</dbReference>
<reference evidence="13 14" key="1">
    <citation type="submission" date="2019-01" db="EMBL/GenBank/DDBJ databases">
        <title>Insights into ecological role of a new deltaproteobacterial order Candidatus Sinidesulfobacterales (Sva0485) by metagenomics and metatranscriptomics.</title>
        <authorList>
            <person name="Tan S."/>
            <person name="Liu J."/>
            <person name="Fang Y."/>
            <person name="Hedlund B.P."/>
            <person name="Lian Z.H."/>
            <person name="Huang L.Y."/>
            <person name="Li J.T."/>
            <person name="Huang L.N."/>
            <person name="Li W.J."/>
            <person name="Jiang H.C."/>
            <person name="Dong H.L."/>
            <person name="Shu W.S."/>
        </authorList>
    </citation>
    <scope>NUCLEOTIDE SEQUENCE [LARGE SCALE GENOMIC DNA]</scope>
    <source>
        <strain evidence="13">AP3</strain>
    </source>
</reference>
<dbReference type="Gene3D" id="3.40.1690.10">
    <property type="entry name" value="secretion proteins EscU"/>
    <property type="match status" value="1"/>
</dbReference>
<comment type="similarity">
    <text evidence="2 12">Belongs to the type III secretion exporter family.</text>
</comment>
<keyword evidence="7 12" id="KW-1005">Bacterial flagellum biogenesis</keyword>
<keyword evidence="5 12" id="KW-1003">Cell membrane</keyword>
<keyword evidence="6 12" id="KW-0812">Transmembrane</keyword>
<feature type="transmembrane region" description="Helical" evidence="12">
    <location>
        <begin position="84"/>
        <end position="105"/>
    </location>
</feature>
<evidence type="ECO:0000256" key="12">
    <source>
        <dbReference type="RuleBase" id="RU364091"/>
    </source>
</evidence>
<feature type="transmembrane region" description="Helical" evidence="12">
    <location>
        <begin position="149"/>
        <end position="167"/>
    </location>
</feature>
<evidence type="ECO:0000256" key="11">
    <source>
        <dbReference type="ARBA" id="ARBA00023225"/>
    </source>
</evidence>
<evidence type="ECO:0000256" key="1">
    <source>
        <dbReference type="ARBA" id="ARBA00004651"/>
    </source>
</evidence>
<dbReference type="PANTHER" id="PTHR30531">
    <property type="entry name" value="FLAGELLAR BIOSYNTHETIC PROTEIN FLHB"/>
    <property type="match status" value="1"/>
</dbReference>